<evidence type="ECO:0000259" key="4">
    <source>
        <dbReference type="Pfam" id="PF13480"/>
    </source>
</evidence>
<feature type="domain" description="Glycosyltransferase subfamily 4-like N-terminal" evidence="3">
    <location>
        <begin position="20"/>
        <end position="191"/>
    </location>
</feature>
<evidence type="ECO:0008006" key="7">
    <source>
        <dbReference type="Google" id="ProtNLM"/>
    </source>
</evidence>
<dbReference type="eggNOG" id="COG5653">
    <property type="taxonomic scope" value="Bacteria"/>
</dbReference>
<dbReference type="CDD" id="cd03801">
    <property type="entry name" value="GT4_PimA-like"/>
    <property type="match status" value="1"/>
</dbReference>
<dbReference type="PANTHER" id="PTHR12526">
    <property type="entry name" value="GLYCOSYLTRANSFERASE"/>
    <property type="match status" value="1"/>
</dbReference>
<accession>M1PAB1</accession>
<dbReference type="AlphaFoldDB" id="M1PAB1"/>
<dbReference type="Pfam" id="PF13480">
    <property type="entry name" value="Acetyltransf_6"/>
    <property type="match status" value="1"/>
</dbReference>
<evidence type="ECO:0000313" key="5">
    <source>
        <dbReference type="EMBL" id="AGF73611.1"/>
    </source>
</evidence>
<dbReference type="Pfam" id="PF13692">
    <property type="entry name" value="Glyco_trans_1_4"/>
    <property type="match status" value="1"/>
</dbReference>
<reference evidence="5 6" key="1">
    <citation type="journal article" date="2012" name="Stand. Genomic Sci.">
        <title>Genome sequence of the halotolerant bacterium Corynebacterium halotolerans type strain YIM 70093(T) (= DSM 44683(T)).</title>
        <authorList>
            <person name="Ruckert C."/>
            <person name="Albersmeier A."/>
            <person name="Al-Dilaimi A."/>
            <person name="Niehaus K."/>
            <person name="Szczepanowski R."/>
            <person name="Kalinowski J."/>
        </authorList>
    </citation>
    <scope>NUCLEOTIDE SEQUENCE [LARGE SCALE GENOMIC DNA]</scope>
    <source>
        <strain evidence="5">YIM 70093</strain>
    </source>
</reference>
<keyword evidence="2" id="KW-0808">Transferase</keyword>
<dbReference type="InterPro" id="IPR016181">
    <property type="entry name" value="Acyl_CoA_acyltransferase"/>
</dbReference>
<evidence type="ECO:0000313" key="6">
    <source>
        <dbReference type="Proteomes" id="UP000011723"/>
    </source>
</evidence>
<dbReference type="KEGG" id="chn:A605_13075"/>
<dbReference type="EMBL" id="CP003697">
    <property type="protein sequence ID" value="AGF73611.1"/>
    <property type="molecule type" value="Genomic_DNA"/>
</dbReference>
<dbReference type="Pfam" id="PF13439">
    <property type="entry name" value="Glyco_transf_4"/>
    <property type="match status" value="1"/>
</dbReference>
<dbReference type="InterPro" id="IPR038740">
    <property type="entry name" value="BioF2-like_GNAT_dom"/>
</dbReference>
<keyword evidence="1" id="KW-0328">Glycosyltransferase</keyword>
<sequence>MLMLRPDRKPRFLFVNENIGGHRTVHSSLRKIFADRGDIDVEFIDGEAPGPLGRLLRAPVPGLDRLDLDLQPLRGQLVHSWAMRRRVRRRLAAGGIDALHVYTQNTMLGGARILRSIPTVITTDSTGRLNVFSIPYRRPTRFTAPLSRLNLIFERPVLQAATKVFANTRKVVDSLRSADYRLPPRQVSHLEMGVYSPYLTEPLPVRDPARHPGIVFIGTTLERKGGTMLLDIWRRELKDRADLTLITLEQVPAEPGLTVVNDLQPGDARLWEILARADIMCFPSVIDQAPNAILEAMAAGLPVIAHPNGAVPEMVLDGETGFLVDCHRREPVADALKTLIDDPYLRIRMGEEGHRHVREHYNMADSASVIVDELLATVTGGRRTSAASPDGEGDGTAGILRFRIHHTVDAELEAQWDELTQRCSTRFASRPSYGLSWYRTLGRGDLAIAAVYRGDRLVGLLPLHTRKRVWVTVHRWLGHGLGTIGEVLAEDGAALDKLVTGVREAGILLELTHVPEDSPLLAALLDSGGWTVEYTVDDHCPVMDVPRGTTPGDLRSAKTLKRLRVLRSGAAKELGTVGFTVLRTPEELRAHWPDMLRVTRVSEEADRENRLNLFGEGHAAFTERFLAREARRGHLCVIGLTVDSVWVAFDVMFRTGERAEAWFTAFDPAYGKLAPGHQLIEHSVRIHDELGITQIDQMIGRNPYKQAWQTSEYAVGTVFAVPVSRSGLLPLAKGANGASDVLRPAVGQWRRRVAVPAGEGQGT</sequence>
<dbReference type="PATRIC" id="fig|1121362.3.peg.2656"/>
<dbReference type="Gene3D" id="3.40.50.2000">
    <property type="entry name" value="Glycogen Phosphorylase B"/>
    <property type="match status" value="2"/>
</dbReference>
<evidence type="ECO:0000259" key="3">
    <source>
        <dbReference type="Pfam" id="PF13439"/>
    </source>
</evidence>
<dbReference type="PANTHER" id="PTHR12526:SF590">
    <property type="entry name" value="ALPHA-MALTOSE-1-PHOSPHATE SYNTHASE"/>
    <property type="match status" value="1"/>
</dbReference>
<feature type="domain" description="BioF2-like acetyltransferase" evidence="4">
    <location>
        <begin position="570"/>
        <end position="706"/>
    </location>
</feature>
<dbReference type="SUPFAM" id="SSF53756">
    <property type="entry name" value="UDP-Glycosyltransferase/glycogen phosphorylase"/>
    <property type="match status" value="1"/>
</dbReference>
<gene>
    <name evidence="5" type="ORF">A605_13075</name>
</gene>
<evidence type="ECO:0000256" key="1">
    <source>
        <dbReference type="ARBA" id="ARBA00022676"/>
    </source>
</evidence>
<dbReference type="Proteomes" id="UP000011723">
    <property type="component" value="Chromosome"/>
</dbReference>
<dbReference type="STRING" id="1121362.A605_13075"/>
<dbReference type="HOGENOM" id="CLU_374179_0_0_11"/>
<evidence type="ECO:0000256" key="2">
    <source>
        <dbReference type="ARBA" id="ARBA00022679"/>
    </source>
</evidence>
<organism evidence="5 6">
    <name type="scientific">Corynebacterium halotolerans YIM 70093 = DSM 44683</name>
    <dbReference type="NCBI Taxonomy" id="1121362"/>
    <lineage>
        <taxon>Bacteria</taxon>
        <taxon>Bacillati</taxon>
        <taxon>Actinomycetota</taxon>
        <taxon>Actinomycetes</taxon>
        <taxon>Mycobacteriales</taxon>
        <taxon>Corynebacteriaceae</taxon>
        <taxon>Corynebacterium</taxon>
    </lineage>
</organism>
<dbReference type="SUPFAM" id="SSF55729">
    <property type="entry name" value="Acyl-CoA N-acyltransferases (Nat)"/>
    <property type="match status" value="1"/>
</dbReference>
<dbReference type="InterPro" id="IPR028098">
    <property type="entry name" value="Glyco_trans_4-like_N"/>
</dbReference>
<keyword evidence="6" id="KW-1185">Reference proteome</keyword>
<protein>
    <recommendedName>
        <fullName evidence="7">Glycosyltransferase</fullName>
    </recommendedName>
</protein>
<dbReference type="GO" id="GO:0016757">
    <property type="term" value="F:glycosyltransferase activity"/>
    <property type="evidence" value="ECO:0007669"/>
    <property type="project" value="UniProtKB-KW"/>
</dbReference>
<proteinExistence type="predicted"/>
<name>M1PAB1_9CORY</name>
<dbReference type="eggNOG" id="COG0438">
    <property type="taxonomic scope" value="Bacteria"/>
</dbReference>